<feature type="domain" description="RRM" evidence="3">
    <location>
        <begin position="201"/>
        <end position="275"/>
    </location>
</feature>
<dbReference type="InterPro" id="IPR000504">
    <property type="entry name" value="RRM_dom"/>
</dbReference>
<evidence type="ECO:0000259" key="3">
    <source>
        <dbReference type="SMART" id="SM00360"/>
    </source>
</evidence>
<evidence type="ECO:0000256" key="1">
    <source>
        <dbReference type="ARBA" id="ARBA00022884"/>
    </source>
</evidence>
<sequence length="360" mass="40567">MSVPRTILRNSSQAARSFTTRATRLTSLSSRLSVPSRQIATSSKLLDENVETSSRGQDVPHTSFTTQPSGHARSIVLMRLNKRASPFEIESFLKSKGLEIKKWQCRLDRFTFQNDTRCFIELATEEQAQKAIEALNGIEFMHKSIVVAPMKDGFVWAKKPESSHDSYFFDVNEVSPSEALKPLLEERRLMFSVQPPGWGPKIGGSGHNDIARHHMERHLGQFGITCFSKLAPFYGDLKQRPRMLCFIDFETKSGADQAVRAFDDKEMEGCKVRLQPCKLAPWRAHQVGKVDKALLSQLQEKGLASTEPYEDKFVNSDRTKGAKYHKMTQTQRMEAIAAEKENGGKNAKEEGTKKEAKVAV</sequence>
<dbReference type="SMART" id="SM00360">
    <property type="entry name" value="RRM"/>
    <property type="match status" value="2"/>
</dbReference>
<feature type="domain" description="RRM" evidence="3">
    <location>
        <begin position="74"/>
        <end position="148"/>
    </location>
</feature>
<dbReference type="SUPFAM" id="SSF54928">
    <property type="entry name" value="RNA-binding domain, RBD"/>
    <property type="match status" value="1"/>
</dbReference>
<protein>
    <recommendedName>
        <fullName evidence="3">RRM domain-containing protein</fullName>
    </recommendedName>
</protein>
<dbReference type="InterPro" id="IPR035979">
    <property type="entry name" value="RBD_domain_sf"/>
</dbReference>
<evidence type="ECO:0000256" key="2">
    <source>
        <dbReference type="SAM" id="MobiDB-lite"/>
    </source>
</evidence>
<dbReference type="GO" id="GO:0003723">
    <property type="term" value="F:RNA binding"/>
    <property type="evidence" value="ECO:0007669"/>
    <property type="project" value="UniProtKB-KW"/>
</dbReference>
<feature type="compositionally biased region" description="Polar residues" evidence="2">
    <location>
        <begin position="51"/>
        <end position="68"/>
    </location>
</feature>
<dbReference type="Gene3D" id="3.30.70.330">
    <property type="match status" value="2"/>
</dbReference>
<dbReference type="OrthoDB" id="272703at2759"/>
<dbReference type="VEuPathDB" id="FungiDB:JI435_048910"/>
<keyword evidence="1" id="KW-0694">RNA-binding</keyword>
<dbReference type="AlphaFoldDB" id="A0A7U2FBB4"/>
<accession>A0A7U2FBB4</accession>
<gene>
    <name evidence="4" type="ORF">JI435_048910</name>
</gene>
<organism evidence="4 5">
    <name type="scientific">Phaeosphaeria nodorum (strain SN15 / ATCC MYA-4574 / FGSC 10173)</name>
    <name type="common">Glume blotch fungus</name>
    <name type="synonym">Parastagonospora nodorum</name>
    <dbReference type="NCBI Taxonomy" id="321614"/>
    <lineage>
        <taxon>Eukaryota</taxon>
        <taxon>Fungi</taxon>
        <taxon>Dikarya</taxon>
        <taxon>Ascomycota</taxon>
        <taxon>Pezizomycotina</taxon>
        <taxon>Dothideomycetes</taxon>
        <taxon>Pleosporomycetidae</taxon>
        <taxon>Pleosporales</taxon>
        <taxon>Pleosporineae</taxon>
        <taxon>Phaeosphaeriaceae</taxon>
        <taxon>Parastagonospora</taxon>
    </lineage>
</organism>
<dbReference type="EMBL" id="CP069035">
    <property type="protein sequence ID" value="QRD01918.1"/>
    <property type="molecule type" value="Genomic_DNA"/>
</dbReference>
<feature type="region of interest" description="Disordered" evidence="2">
    <location>
        <begin position="44"/>
        <end position="68"/>
    </location>
</feature>
<keyword evidence="5" id="KW-1185">Reference proteome</keyword>
<evidence type="ECO:0000313" key="4">
    <source>
        <dbReference type="EMBL" id="QRD01918.1"/>
    </source>
</evidence>
<dbReference type="Proteomes" id="UP000663193">
    <property type="component" value="Chromosome 13"/>
</dbReference>
<dbReference type="Pfam" id="PF00076">
    <property type="entry name" value="RRM_1"/>
    <property type="match status" value="2"/>
</dbReference>
<reference evidence="5" key="1">
    <citation type="journal article" date="2021" name="BMC Genomics">
        <title>Chromosome-level genome assembly and manually-curated proteome of model necrotroph Parastagonospora nodorum Sn15 reveals a genome-wide trove of candidate effector homologs, and redundancy of virulence-related functions within an accessory chromosome.</title>
        <authorList>
            <person name="Bertazzoni S."/>
            <person name="Jones D.A.B."/>
            <person name="Phan H.T."/>
            <person name="Tan K.-C."/>
            <person name="Hane J.K."/>
        </authorList>
    </citation>
    <scope>NUCLEOTIDE SEQUENCE [LARGE SCALE GENOMIC DNA]</scope>
    <source>
        <strain evidence="5">SN15 / ATCC MYA-4574 / FGSC 10173)</strain>
    </source>
</reference>
<dbReference type="PANTHER" id="PTHR21245">
    <property type="entry name" value="HETEROGENEOUS NUCLEAR RIBONUCLEOPROTEIN"/>
    <property type="match status" value="1"/>
</dbReference>
<dbReference type="InterPro" id="IPR012677">
    <property type="entry name" value="Nucleotide-bd_a/b_plait_sf"/>
</dbReference>
<evidence type="ECO:0000313" key="5">
    <source>
        <dbReference type="Proteomes" id="UP000663193"/>
    </source>
</evidence>
<name>A0A7U2FBB4_PHANO</name>
<proteinExistence type="predicted"/>
<feature type="region of interest" description="Disordered" evidence="2">
    <location>
        <begin position="337"/>
        <end position="360"/>
    </location>
</feature>